<protein>
    <recommendedName>
        <fullName evidence="5">DYW domain-containing protein</fullName>
    </recommendedName>
</protein>
<dbReference type="InterPro" id="IPR046960">
    <property type="entry name" value="PPR_At4g14850-like_plant"/>
</dbReference>
<dbReference type="Gene3D" id="1.25.40.10">
    <property type="entry name" value="Tetratricopeptide repeat domain"/>
    <property type="match status" value="2"/>
</dbReference>
<feature type="repeat" description="PPR" evidence="4">
    <location>
        <begin position="12"/>
        <end position="46"/>
    </location>
</feature>
<dbReference type="OrthoDB" id="185373at2759"/>
<dbReference type="GO" id="GO:0005739">
    <property type="term" value="C:mitochondrion"/>
    <property type="evidence" value="ECO:0007669"/>
    <property type="project" value="UniProtKB-ARBA"/>
</dbReference>
<organism evidence="6 7">
    <name type="scientific">Castanea mollissima</name>
    <name type="common">Chinese chestnut</name>
    <dbReference type="NCBI Taxonomy" id="60419"/>
    <lineage>
        <taxon>Eukaryota</taxon>
        <taxon>Viridiplantae</taxon>
        <taxon>Streptophyta</taxon>
        <taxon>Embryophyta</taxon>
        <taxon>Tracheophyta</taxon>
        <taxon>Spermatophyta</taxon>
        <taxon>Magnoliopsida</taxon>
        <taxon>eudicotyledons</taxon>
        <taxon>Gunneridae</taxon>
        <taxon>Pentapetalae</taxon>
        <taxon>rosids</taxon>
        <taxon>fabids</taxon>
        <taxon>Fagales</taxon>
        <taxon>Fagaceae</taxon>
        <taxon>Castanea</taxon>
    </lineage>
</organism>
<dbReference type="InterPro" id="IPR046848">
    <property type="entry name" value="E_motif"/>
</dbReference>
<dbReference type="Pfam" id="PF14432">
    <property type="entry name" value="DYW_deaminase"/>
    <property type="match status" value="1"/>
</dbReference>
<dbReference type="GO" id="GO:0003723">
    <property type="term" value="F:RNA binding"/>
    <property type="evidence" value="ECO:0007669"/>
    <property type="project" value="InterPro"/>
</dbReference>
<evidence type="ECO:0000256" key="2">
    <source>
        <dbReference type="ARBA" id="ARBA00022737"/>
    </source>
</evidence>
<evidence type="ECO:0000256" key="3">
    <source>
        <dbReference type="ARBA" id="ARBA00061659"/>
    </source>
</evidence>
<gene>
    <name evidence="6" type="ORF">CMV_013535</name>
</gene>
<feature type="repeat" description="PPR" evidence="4">
    <location>
        <begin position="78"/>
        <end position="108"/>
    </location>
</feature>
<dbReference type="PANTHER" id="PTHR47926">
    <property type="entry name" value="PENTATRICOPEPTIDE REPEAT-CONTAINING PROTEIN"/>
    <property type="match status" value="1"/>
</dbReference>
<reference evidence="6" key="1">
    <citation type="submission" date="2020-03" db="EMBL/GenBank/DDBJ databases">
        <title>Castanea mollissima Vanexum genome sequencing.</title>
        <authorList>
            <person name="Staton M."/>
        </authorList>
    </citation>
    <scope>NUCLEOTIDE SEQUENCE</scope>
    <source>
        <tissue evidence="6">Leaf</tissue>
    </source>
</reference>
<evidence type="ECO:0000313" key="6">
    <source>
        <dbReference type="EMBL" id="KAF3961883.1"/>
    </source>
</evidence>
<name>A0A8J4REP6_9ROSI</name>
<dbReference type="Pfam" id="PF20430">
    <property type="entry name" value="Eplus_motif"/>
    <property type="match status" value="1"/>
</dbReference>
<keyword evidence="7" id="KW-1185">Reference proteome</keyword>
<evidence type="ECO:0000313" key="7">
    <source>
        <dbReference type="Proteomes" id="UP000737018"/>
    </source>
</evidence>
<proteinExistence type="inferred from homology"/>
<evidence type="ECO:0000256" key="4">
    <source>
        <dbReference type="PROSITE-ProRule" id="PRU00708"/>
    </source>
</evidence>
<dbReference type="PANTHER" id="PTHR47926:SF452">
    <property type="entry name" value="PENTATRICOPEPTIDE REPEAT-CONTAINING PROTEIN"/>
    <property type="match status" value="1"/>
</dbReference>
<dbReference type="PROSITE" id="PS51375">
    <property type="entry name" value="PPR"/>
    <property type="match status" value="2"/>
</dbReference>
<dbReference type="SUPFAM" id="SSF48452">
    <property type="entry name" value="TPR-like"/>
    <property type="match status" value="1"/>
</dbReference>
<evidence type="ECO:0000256" key="1">
    <source>
        <dbReference type="ARBA" id="ARBA00006643"/>
    </source>
</evidence>
<comment type="similarity">
    <text evidence="3">Belongs to the PPR family. PCMP-E subfamily.</text>
</comment>
<dbReference type="Pfam" id="PF20431">
    <property type="entry name" value="E_motif"/>
    <property type="match status" value="1"/>
</dbReference>
<dbReference type="InterPro" id="IPR011990">
    <property type="entry name" value="TPR-like_helical_dom_sf"/>
</dbReference>
<dbReference type="Pfam" id="PF13041">
    <property type="entry name" value="PPR_2"/>
    <property type="match status" value="1"/>
</dbReference>
<dbReference type="GO" id="GO:0009451">
    <property type="term" value="P:RNA modification"/>
    <property type="evidence" value="ECO:0007669"/>
    <property type="project" value="InterPro"/>
</dbReference>
<evidence type="ECO:0000259" key="5">
    <source>
        <dbReference type="Pfam" id="PF14432"/>
    </source>
</evidence>
<dbReference type="InterPro" id="IPR002885">
    <property type="entry name" value="PPR_rpt"/>
</dbReference>
<keyword evidence="2" id="KW-0677">Repeat</keyword>
<dbReference type="FunFam" id="1.25.40.10:FF:000205">
    <property type="entry name" value="Pentatricopeptide repeat-containing protein, mitochondrial"/>
    <property type="match status" value="1"/>
</dbReference>
<comment type="similarity">
    <text evidence="1">Belongs to the PPR family. PCMP-H subfamily.</text>
</comment>
<dbReference type="GO" id="GO:0008270">
    <property type="term" value="F:zinc ion binding"/>
    <property type="evidence" value="ECO:0007669"/>
    <property type="project" value="InterPro"/>
</dbReference>
<feature type="domain" description="DYW" evidence="5">
    <location>
        <begin position="262"/>
        <end position="330"/>
    </location>
</feature>
<dbReference type="InterPro" id="IPR046849">
    <property type="entry name" value="E2_motif"/>
</dbReference>
<comment type="caution">
    <text evidence="6">The sequence shown here is derived from an EMBL/GenBank/DDBJ whole genome shotgun (WGS) entry which is preliminary data.</text>
</comment>
<dbReference type="InterPro" id="IPR032867">
    <property type="entry name" value="DYW_dom"/>
</dbReference>
<dbReference type="Proteomes" id="UP000737018">
    <property type="component" value="Unassembled WGS sequence"/>
</dbReference>
<dbReference type="FunFam" id="1.25.40.10:FF:001050">
    <property type="entry name" value="Pentatricopeptide repeat-containing protein At2g33760"/>
    <property type="match status" value="1"/>
</dbReference>
<dbReference type="Pfam" id="PF12854">
    <property type="entry name" value="PPR_1"/>
    <property type="match status" value="1"/>
</dbReference>
<accession>A0A8J4REP6</accession>
<dbReference type="EMBL" id="JRKL02001816">
    <property type="protein sequence ID" value="KAF3961883.1"/>
    <property type="molecule type" value="Genomic_DNA"/>
</dbReference>
<dbReference type="NCBIfam" id="TIGR00756">
    <property type="entry name" value="PPR"/>
    <property type="match status" value="3"/>
</dbReference>
<dbReference type="AlphaFoldDB" id="A0A8J4REP6"/>
<sequence length="330" mass="37117">MTIFVGNKFSMDVVLGTAMIDMYVKCGNVDSTREIFDRMQEKNVISWSAMIAAYGYHGQGWKAFAIFPMMLGCGILPNRITFVSLLYACSRAGLVEEGLQLFSLMWDDYAVRPDVKHYTCMVDLLGRAGRLDEALKLIENITVEKDEGLWGALLGACRIHGRIDLAEKAAKLLLELQPQNPGHYVLLSNIYSKADKGKDVANVRDLMMQRTLKKVPGWTWIEVVEKIYKFSVGDKTHVQSKEIYGMLKSLRKKLELAGHFLCTNFVLHDVDEEVELGILYTHSEKLAISFGLIATPKGTPIMITKNLRVCGDCHTFIKLVSAITKREITV</sequence>